<evidence type="ECO:0000256" key="5">
    <source>
        <dbReference type="ARBA" id="ARBA00022989"/>
    </source>
</evidence>
<feature type="domain" description="G-protein coupled receptors family 1 profile" evidence="13">
    <location>
        <begin position="324"/>
        <end position="722"/>
    </location>
</feature>
<sequence>MDDGDRLGWWCDSWKAWRYMVSCASYSNSSSSLLWGPDVLCRFDDDASVRSGTITTTGDGAVELRTGNSTAPVSLYQAVTQCYQSFKCGLHSLLSGSDRDAEEVRWNDALYECAPDPISPDSWQVQSGTSCSVAASHNITLIVRQVFQPVSELILKLPKLLLQLTEVSYGGLEGIDSDRMLAGDCWNASQALFYGDSSRVLQQQAPIPVQSTQSARPTTTVQSHRLVCGNATGAFQSSFFESDAFELVSVSLLEPIQCWMNIELQNALVSHPWLNGVEHSVAALASWNTTQFIDEMAGGDDAAPGRYEWSFLFVILFIFAGGLGNILVCLAVALDRKLQNVTNYFLLSLAIADLLVSLFVMPLGAIPGFLGYWPFGVTWCNIYVTCDVLACSASILHMCFISLGRYLGIRNPLGSRHHSTKRLTGIKIALVWLLAMLVSSSITVLGMINQNNIMPGPNECVINNRAFFVFGSLVAFYIPMVMMVVTYALTVQLLRKKARFLEQHPEGELFRRLGGRLASSKHSNNSQSDGSSTSNKAVEMKKFTVNNNKQPAYSQHDSSPPSSLPVVAGSHSALPWRWHGTTTGTSKMDSNGGNRTIAGKRTRTVCDQGTQTPDSIERETRRQKFCSFRIHLNSVPTPAINFNLKFLGSKKRTNLSANAVATEQKATKVLGLVFFTFVFCWAPFFILNIIFAAWPEAKVPERIVSICLWLGYVSSTINPIIYTIFNKTFRAAFIRLLRCRCERSGRPPRYRSVTDSRGAISLCTPSALPLAISLQGSSLLTPSTTQATPLSDFRGSYEITDDDC</sequence>
<keyword evidence="6" id="KW-0297">G-protein coupled receptor</keyword>
<feature type="transmembrane region" description="Helical" evidence="12">
    <location>
        <begin position="344"/>
        <end position="370"/>
    </location>
</feature>
<evidence type="ECO:0000256" key="2">
    <source>
        <dbReference type="ARBA" id="ARBA00010663"/>
    </source>
</evidence>
<name>A0A182M9U9_9DIPT</name>
<feature type="transmembrane region" description="Helical" evidence="12">
    <location>
        <begin position="382"/>
        <end position="407"/>
    </location>
</feature>
<dbReference type="FunFam" id="1.20.1070.10:FF:000523">
    <property type="entry name" value="5-hydroxytryptamine receptor 2B"/>
    <property type="match status" value="1"/>
</dbReference>
<evidence type="ECO:0000313" key="14">
    <source>
        <dbReference type="EnsemblMetazoa" id="ACUA013042-PA"/>
    </source>
</evidence>
<keyword evidence="4 12" id="KW-0812">Transmembrane</keyword>
<keyword evidence="8" id="KW-1015">Disulfide bond</keyword>
<dbReference type="EnsemblMetazoa" id="ACUA013042-RA">
    <property type="protein sequence ID" value="ACUA013042-PA"/>
    <property type="gene ID" value="ACUA013042"/>
</dbReference>
<dbReference type="InterPro" id="IPR000276">
    <property type="entry name" value="GPCR_Rhodpsn"/>
</dbReference>
<keyword evidence="10" id="KW-0807">Transducer</keyword>
<dbReference type="PANTHER" id="PTHR24247">
    <property type="entry name" value="5-HYDROXYTRYPTAMINE RECEPTOR"/>
    <property type="match status" value="1"/>
</dbReference>
<organism evidence="14 15">
    <name type="scientific">Anopheles culicifacies</name>
    <dbReference type="NCBI Taxonomy" id="139723"/>
    <lineage>
        <taxon>Eukaryota</taxon>
        <taxon>Metazoa</taxon>
        <taxon>Ecdysozoa</taxon>
        <taxon>Arthropoda</taxon>
        <taxon>Hexapoda</taxon>
        <taxon>Insecta</taxon>
        <taxon>Pterygota</taxon>
        <taxon>Neoptera</taxon>
        <taxon>Endopterygota</taxon>
        <taxon>Diptera</taxon>
        <taxon>Nematocera</taxon>
        <taxon>Culicoidea</taxon>
        <taxon>Culicidae</taxon>
        <taxon>Anophelinae</taxon>
        <taxon>Anopheles</taxon>
        <taxon>culicifacies species complex</taxon>
    </lineage>
</organism>
<feature type="transmembrane region" description="Helical" evidence="12">
    <location>
        <begin position="468"/>
        <end position="489"/>
    </location>
</feature>
<evidence type="ECO:0000256" key="3">
    <source>
        <dbReference type="ARBA" id="ARBA00022475"/>
    </source>
</evidence>
<evidence type="ECO:0000256" key="4">
    <source>
        <dbReference type="ARBA" id="ARBA00022692"/>
    </source>
</evidence>
<dbReference type="GO" id="GO:0030425">
    <property type="term" value="C:dendrite"/>
    <property type="evidence" value="ECO:0007669"/>
    <property type="project" value="TreeGrafter"/>
</dbReference>
<feature type="region of interest" description="Disordered" evidence="11">
    <location>
        <begin position="549"/>
        <end position="568"/>
    </location>
</feature>
<evidence type="ECO:0000256" key="11">
    <source>
        <dbReference type="SAM" id="MobiDB-lite"/>
    </source>
</evidence>
<evidence type="ECO:0000256" key="12">
    <source>
        <dbReference type="SAM" id="Phobius"/>
    </source>
</evidence>
<evidence type="ECO:0000313" key="15">
    <source>
        <dbReference type="Proteomes" id="UP000075883"/>
    </source>
</evidence>
<dbReference type="STRING" id="139723.A0A182M9U9"/>
<dbReference type="SMART" id="SM01381">
    <property type="entry name" value="7TM_GPCR_Srsx"/>
    <property type="match status" value="1"/>
</dbReference>
<dbReference type="GO" id="GO:0030594">
    <property type="term" value="F:neurotransmitter receptor activity"/>
    <property type="evidence" value="ECO:0007669"/>
    <property type="project" value="TreeGrafter"/>
</dbReference>
<evidence type="ECO:0000256" key="1">
    <source>
        <dbReference type="ARBA" id="ARBA00004651"/>
    </source>
</evidence>
<dbReference type="PRINTS" id="PR00237">
    <property type="entry name" value="GPCRRHODOPSN"/>
</dbReference>
<evidence type="ECO:0000256" key="6">
    <source>
        <dbReference type="ARBA" id="ARBA00023040"/>
    </source>
</evidence>
<keyword evidence="7 12" id="KW-0472">Membrane</keyword>
<keyword evidence="9" id="KW-0675">Receptor</keyword>
<evidence type="ECO:0000256" key="7">
    <source>
        <dbReference type="ARBA" id="ARBA00023136"/>
    </source>
</evidence>
<dbReference type="PANTHER" id="PTHR24247:SF228">
    <property type="entry name" value="5-HYDROXYTRYPTAMINE (SEROTONIN) RECEPTOR 2A, ISOFORM B"/>
    <property type="match status" value="1"/>
</dbReference>
<dbReference type="InterPro" id="IPR017452">
    <property type="entry name" value="GPCR_Rhodpsn_7TM"/>
</dbReference>
<keyword evidence="15" id="KW-1185">Reference proteome</keyword>
<dbReference type="EMBL" id="AXCM01003648">
    <property type="status" value="NOT_ANNOTATED_CDS"/>
    <property type="molecule type" value="Genomic_DNA"/>
</dbReference>
<keyword evidence="5 12" id="KW-1133">Transmembrane helix</keyword>
<evidence type="ECO:0000256" key="8">
    <source>
        <dbReference type="ARBA" id="ARBA00023157"/>
    </source>
</evidence>
<dbReference type="AlphaFoldDB" id="A0A182M9U9"/>
<accession>A0A182M9U9</accession>
<dbReference type="GO" id="GO:0007268">
    <property type="term" value="P:chemical synaptic transmission"/>
    <property type="evidence" value="ECO:0007669"/>
    <property type="project" value="TreeGrafter"/>
</dbReference>
<proteinExistence type="inferred from homology"/>
<dbReference type="GO" id="GO:0005886">
    <property type="term" value="C:plasma membrane"/>
    <property type="evidence" value="ECO:0007669"/>
    <property type="project" value="UniProtKB-SubCell"/>
</dbReference>
<dbReference type="FunFam" id="1.20.1070.10:FF:000367">
    <property type="entry name" value="Serotonin receptor 5-HT2 subtype"/>
    <property type="match status" value="1"/>
</dbReference>
<dbReference type="GO" id="GO:0007210">
    <property type="term" value="P:serotonin receptor signaling pathway"/>
    <property type="evidence" value="ECO:0007669"/>
    <property type="project" value="TreeGrafter"/>
</dbReference>
<comment type="subcellular location">
    <subcellularLocation>
        <location evidence="1">Cell membrane</location>
        <topology evidence="1">Multi-pass membrane protein</topology>
    </subcellularLocation>
</comment>
<dbReference type="VEuPathDB" id="VectorBase:ACUA013042"/>
<feature type="transmembrane region" description="Helical" evidence="12">
    <location>
        <begin position="703"/>
        <end position="725"/>
    </location>
</feature>
<dbReference type="GO" id="GO:0004993">
    <property type="term" value="F:G protein-coupled serotonin receptor activity"/>
    <property type="evidence" value="ECO:0007669"/>
    <property type="project" value="TreeGrafter"/>
</dbReference>
<feature type="transmembrane region" description="Helical" evidence="12">
    <location>
        <begin position="669"/>
        <end position="691"/>
    </location>
</feature>
<feature type="compositionally biased region" description="Polar residues" evidence="11">
    <location>
        <begin position="549"/>
        <end position="561"/>
    </location>
</feature>
<dbReference type="Pfam" id="PF00001">
    <property type="entry name" value="7tm_1"/>
    <property type="match status" value="1"/>
</dbReference>
<dbReference type="GO" id="GO:0007187">
    <property type="term" value="P:G protein-coupled receptor signaling pathway, coupled to cyclic nucleotide second messenger"/>
    <property type="evidence" value="ECO:0007669"/>
    <property type="project" value="TreeGrafter"/>
</dbReference>
<dbReference type="EMBL" id="AXCM01003647">
    <property type="status" value="NOT_ANNOTATED_CDS"/>
    <property type="molecule type" value="Genomic_DNA"/>
</dbReference>
<dbReference type="GO" id="GO:0051378">
    <property type="term" value="F:serotonin binding"/>
    <property type="evidence" value="ECO:0007669"/>
    <property type="project" value="TreeGrafter"/>
</dbReference>
<evidence type="ECO:0000259" key="13">
    <source>
        <dbReference type="PROSITE" id="PS50262"/>
    </source>
</evidence>
<protein>
    <recommendedName>
        <fullName evidence="13">G-protein coupled receptors family 1 profile domain-containing protein</fullName>
    </recommendedName>
</protein>
<keyword evidence="3" id="KW-1003">Cell membrane</keyword>
<evidence type="ECO:0000256" key="9">
    <source>
        <dbReference type="ARBA" id="ARBA00023170"/>
    </source>
</evidence>
<dbReference type="PROSITE" id="PS50262">
    <property type="entry name" value="G_PROTEIN_RECEP_F1_2"/>
    <property type="match status" value="1"/>
</dbReference>
<dbReference type="SUPFAM" id="SSF81321">
    <property type="entry name" value="Family A G protein-coupled receptor-like"/>
    <property type="match status" value="1"/>
</dbReference>
<dbReference type="GO" id="GO:0045202">
    <property type="term" value="C:synapse"/>
    <property type="evidence" value="ECO:0007669"/>
    <property type="project" value="GOC"/>
</dbReference>
<evidence type="ECO:0000256" key="10">
    <source>
        <dbReference type="ARBA" id="ARBA00023224"/>
    </source>
</evidence>
<feature type="transmembrane region" description="Helical" evidence="12">
    <location>
        <begin position="309"/>
        <end position="332"/>
    </location>
</feature>
<comment type="similarity">
    <text evidence="2">Belongs to the G-protein coupled receptor 1 family.</text>
</comment>
<reference evidence="15" key="1">
    <citation type="submission" date="2013-09" db="EMBL/GenBank/DDBJ databases">
        <title>The Genome Sequence of Anopheles culicifacies species A.</title>
        <authorList>
            <consortium name="The Broad Institute Genomics Platform"/>
            <person name="Neafsey D.E."/>
            <person name="Besansky N."/>
            <person name="Howell P."/>
            <person name="Walton C."/>
            <person name="Young S.K."/>
            <person name="Zeng Q."/>
            <person name="Gargeya S."/>
            <person name="Fitzgerald M."/>
            <person name="Haas B."/>
            <person name="Abouelleil A."/>
            <person name="Allen A.W."/>
            <person name="Alvarado L."/>
            <person name="Arachchi H.M."/>
            <person name="Berlin A.M."/>
            <person name="Chapman S.B."/>
            <person name="Gainer-Dewar J."/>
            <person name="Goldberg J."/>
            <person name="Griggs A."/>
            <person name="Gujja S."/>
            <person name="Hansen M."/>
            <person name="Howarth C."/>
            <person name="Imamovic A."/>
            <person name="Ireland A."/>
            <person name="Larimer J."/>
            <person name="McCowan C."/>
            <person name="Murphy C."/>
            <person name="Pearson M."/>
            <person name="Poon T.W."/>
            <person name="Priest M."/>
            <person name="Roberts A."/>
            <person name="Saif S."/>
            <person name="Shea T."/>
            <person name="Sisk P."/>
            <person name="Sykes S."/>
            <person name="Wortman J."/>
            <person name="Nusbaum C."/>
            <person name="Birren B."/>
        </authorList>
    </citation>
    <scope>NUCLEOTIDE SEQUENCE [LARGE SCALE GENOMIC DNA]</scope>
    <source>
        <strain evidence="15">A-37</strain>
    </source>
</reference>
<dbReference type="Gene3D" id="1.20.1070.10">
    <property type="entry name" value="Rhodopsin 7-helix transmembrane proteins"/>
    <property type="match status" value="2"/>
</dbReference>
<dbReference type="Proteomes" id="UP000075883">
    <property type="component" value="Unassembled WGS sequence"/>
</dbReference>
<feature type="transmembrane region" description="Helical" evidence="12">
    <location>
        <begin position="428"/>
        <end position="448"/>
    </location>
</feature>
<reference evidence="14" key="2">
    <citation type="submission" date="2020-05" db="UniProtKB">
        <authorList>
            <consortium name="EnsemblMetazoa"/>
        </authorList>
    </citation>
    <scope>IDENTIFICATION</scope>
    <source>
        <strain evidence="14">A-37</strain>
    </source>
</reference>